<comment type="caution">
    <text evidence="2">The sequence shown here is derived from an EMBL/GenBank/DDBJ whole genome shotgun (WGS) entry which is preliminary data.</text>
</comment>
<accession>A0A835R2I3</accession>
<dbReference type="Proteomes" id="UP000636800">
    <property type="component" value="Unassembled WGS sequence"/>
</dbReference>
<gene>
    <name evidence="2" type="ORF">HPP92_008359</name>
</gene>
<proteinExistence type="predicted"/>
<dbReference type="AlphaFoldDB" id="A0A835R2I3"/>
<dbReference type="EMBL" id="JADCNL010000004">
    <property type="protein sequence ID" value="KAG0484280.1"/>
    <property type="molecule type" value="Genomic_DNA"/>
</dbReference>
<evidence type="ECO:0000313" key="2">
    <source>
        <dbReference type="EMBL" id="KAG0484280.1"/>
    </source>
</evidence>
<evidence type="ECO:0008006" key="4">
    <source>
        <dbReference type="Google" id="ProtNLM"/>
    </source>
</evidence>
<protein>
    <recommendedName>
        <fullName evidence="4">Secreted protein</fullName>
    </recommendedName>
</protein>
<keyword evidence="1" id="KW-0732">Signal</keyword>
<feature type="signal peptide" evidence="1">
    <location>
        <begin position="1"/>
        <end position="19"/>
    </location>
</feature>
<dbReference type="OrthoDB" id="2020180at2759"/>
<feature type="chain" id="PRO_5032435808" description="Secreted protein" evidence="1">
    <location>
        <begin position="20"/>
        <end position="69"/>
    </location>
</feature>
<evidence type="ECO:0000256" key="1">
    <source>
        <dbReference type="SAM" id="SignalP"/>
    </source>
</evidence>
<sequence length="69" mass="7995">MFPFFALLMLIVNFRPPLPLLHLRPAWRGHLEPAHRLARVRFLLTTDLSRTCPGAIPFRRASEMKLLSS</sequence>
<reference evidence="2 3" key="1">
    <citation type="journal article" date="2020" name="Nat. Food">
        <title>A phased Vanilla planifolia genome enables genetic improvement of flavour and production.</title>
        <authorList>
            <person name="Hasing T."/>
            <person name="Tang H."/>
            <person name="Brym M."/>
            <person name="Khazi F."/>
            <person name="Huang T."/>
            <person name="Chambers A.H."/>
        </authorList>
    </citation>
    <scope>NUCLEOTIDE SEQUENCE [LARGE SCALE GENOMIC DNA]</scope>
    <source>
        <tissue evidence="2">Leaf</tissue>
    </source>
</reference>
<keyword evidence="3" id="KW-1185">Reference proteome</keyword>
<evidence type="ECO:0000313" key="3">
    <source>
        <dbReference type="Proteomes" id="UP000636800"/>
    </source>
</evidence>
<name>A0A835R2I3_VANPL</name>
<organism evidence="2 3">
    <name type="scientific">Vanilla planifolia</name>
    <name type="common">Vanilla</name>
    <dbReference type="NCBI Taxonomy" id="51239"/>
    <lineage>
        <taxon>Eukaryota</taxon>
        <taxon>Viridiplantae</taxon>
        <taxon>Streptophyta</taxon>
        <taxon>Embryophyta</taxon>
        <taxon>Tracheophyta</taxon>
        <taxon>Spermatophyta</taxon>
        <taxon>Magnoliopsida</taxon>
        <taxon>Liliopsida</taxon>
        <taxon>Asparagales</taxon>
        <taxon>Orchidaceae</taxon>
        <taxon>Vanilloideae</taxon>
        <taxon>Vanilleae</taxon>
        <taxon>Vanilla</taxon>
    </lineage>
</organism>